<evidence type="ECO:0000313" key="2">
    <source>
        <dbReference type="WBParaSite" id="RSKR_0000032800.1"/>
    </source>
</evidence>
<name>A0AC35TGP4_9BILA</name>
<protein>
    <submittedName>
        <fullName evidence="2">ING domain-containing protein</fullName>
    </submittedName>
</protein>
<dbReference type="WBParaSite" id="RSKR_0000032800.1">
    <property type="protein sequence ID" value="RSKR_0000032800.1"/>
    <property type="gene ID" value="RSKR_0000032800"/>
</dbReference>
<dbReference type="Proteomes" id="UP000095286">
    <property type="component" value="Unplaced"/>
</dbReference>
<evidence type="ECO:0000313" key="1">
    <source>
        <dbReference type="Proteomes" id="UP000095286"/>
    </source>
</evidence>
<accession>A0AC35TGP4</accession>
<organism evidence="1 2">
    <name type="scientific">Rhabditophanes sp. KR3021</name>
    <dbReference type="NCBI Taxonomy" id="114890"/>
    <lineage>
        <taxon>Eukaryota</taxon>
        <taxon>Metazoa</taxon>
        <taxon>Ecdysozoa</taxon>
        <taxon>Nematoda</taxon>
        <taxon>Chromadorea</taxon>
        <taxon>Rhabditida</taxon>
        <taxon>Tylenchina</taxon>
        <taxon>Panagrolaimomorpha</taxon>
        <taxon>Strongyloidoidea</taxon>
        <taxon>Alloionematidae</taxon>
        <taxon>Rhabditophanes</taxon>
    </lineage>
</organism>
<sequence>MDVPAQFISYMLGSYLKVNFPARVAEFAAETYEDIDKNEVYKLATEAMNNLKNIDFNRPKQIYKESRAEETRTEVRKMDSQVENSLMGKMTAHDYFLYNLSKSLEEEVKQLEKEVAELQDQTF</sequence>
<reference evidence="2" key="1">
    <citation type="submission" date="2016-11" db="UniProtKB">
        <authorList>
            <consortium name="WormBaseParasite"/>
        </authorList>
    </citation>
    <scope>IDENTIFICATION</scope>
    <source>
        <strain evidence="2">KR3021</strain>
    </source>
</reference>
<proteinExistence type="predicted"/>